<dbReference type="InterPro" id="IPR037197">
    <property type="entry name" value="WWE_dom_sf"/>
</dbReference>
<feature type="region of interest" description="Disordered" evidence="1">
    <location>
        <begin position="197"/>
        <end position="218"/>
    </location>
</feature>
<feature type="domain" description="WWE" evidence="2">
    <location>
        <begin position="395"/>
        <end position="472"/>
    </location>
</feature>
<evidence type="ECO:0000259" key="2">
    <source>
        <dbReference type="PROSITE" id="PS50918"/>
    </source>
</evidence>
<feature type="compositionally biased region" description="Polar residues" evidence="1">
    <location>
        <begin position="14"/>
        <end position="28"/>
    </location>
</feature>
<evidence type="ECO:0008006" key="6">
    <source>
        <dbReference type="Google" id="ProtNLM"/>
    </source>
</evidence>
<dbReference type="InterPro" id="IPR010606">
    <property type="entry name" value="Mib_Herc2"/>
</dbReference>
<dbReference type="InterPro" id="IPR037252">
    <property type="entry name" value="Mib_Herc2_sf"/>
</dbReference>
<evidence type="ECO:0000313" key="4">
    <source>
        <dbReference type="EnsemblMetazoa" id="G12535.1:cds"/>
    </source>
</evidence>
<keyword evidence="5" id="KW-1185">Reference proteome</keyword>
<evidence type="ECO:0000313" key="5">
    <source>
        <dbReference type="Proteomes" id="UP000005408"/>
    </source>
</evidence>
<dbReference type="Pfam" id="PF06701">
    <property type="entry name" value="MIB_HERC2"/>
    <property type="match status" value="1"/>
</dbReference>
<dbReference type="AlphaFoldDB" id="A0A8W8I5N5"/>
<feature type="region of interest" description="Disordered" evidence="1">
    <location>
        <begin position="345"/>
        <end position="369"/>
    </location>
</feature>
<dbReference type="GO" id="GO:0016567">
    <property type="term" value="P:protein ubiquitination"/>
    <property type="evidence" value="ECO:0007669"/>
    <property type="project" value="InterPro"/>
</dbReference>
<protein>
    <recommendedName>
        <fullName evidence="6">E3 ubiquitin-protein ligase HERC2</fullName>
    </recommendedName>
</protein>
<dbReference type="Gene3D" id="3.30.720.50">
    <property type="match status" value="1"/>
</dbReference>
<feature type="region of interest" description="Disordered" evidence="1">
    <location>
        <begin position="12"/>
        <end position="31"/>
    </location>
</feature>
<dbReference type="Proteomes" id="UP000005408">
    <property type="component" value="Unassembled WGS sequence"/>
</dbReference>
<feature type="compositionally biased region" description="Basic and acidic residues" evidence="1">
    <location>
        <begin position="197"/>
        <end position="208"/>
    </location>
</feature>
<dbReference type="SUPFAM" id="SSF159034">
    <property type="entry name" value="Mib/herc2 domain-like"/>
    <property type="match status" value="2"/>
</dbReference>
<dbReference type="PROSITE" id="PS50918">
    <property type="entry name" value="WWE"/>
    <property type="match status" value="1"/>
</dbReference>
<dbReference type="PROSITE" id="PS51416">
    <property type="entry name" value="MIB_HERC2"/>
    <property type="match status" value="1"/>
</dbReference>
<dbReference type="Gene3D" id="2.30.30.40">
    <property type="entry name" value="SH3 Domains"/>
    <property type="match status" value="2"/>
</dbReference>
<feature type="domain" description="MIB/HERC2" evidence="3">
    <location>
        <begin position="256"/>
        <end position="328"/>
    </location>
</feature>
<evidence type="ECO:0000259" key="3">
    <source>
        <dbReference type="PROSITE" id="PS51416"/>
    </source>
</evidence>
<organism evidence="4 5">
    <name type="scientific">Magallana gigas</name>
    <name type="common">Pacific oyster</name>
    <name type="synonym">Crassostrea gigas</name>
    <dbReference type="NCBI Taxonomy" id="29159"/>
    <lineage>
        <taxon>Eukaryota</taxon>
        <taxon>Metazoa</taxon>
        <taxon>Spiralia</taxon>
        <taxon>Lophotrochozoa</taxon>
        <taxon>Mollusca</taxon>
        <taxon>Bivalvia</taxon>
        <taxon>Autobranchia</taxon>
        <taxon>Pteriomorphia</taxon>
        <taxon>Ostreida</taxon>
        <taxon>Ostreoidea</taxon>
        <taxon>Ostreidae</taxon>
        <taxon>Magallana</taxon>
    </lineage>
</organism>
<evidence type="ECO:0000256" key="1">
    <source>
        <dbReference type="SAM" id="MobiDB-lite"/>
    </source>
</evidence>
<sequence>MESGIKGAEEMCRSRSSIAARENTSSSLGEEGFSQMKEAFTDILDEYANHQNIDENVAVITCGRHTEFQRYYSNHYEDIKQALDITRHIGKKHPIFCIPVGRNPDLRLLEFISAQSRGGKMINFRESKQFAKYSLNTKIASNLSFTMENDGNDRGRILTSLVCTFPEKVFTEIDLNDIYEICSKKFLYQPIDENTQEEKDAYEERDPRMPSLGSRVKRGRDWRYPDQDKFGPGTVIGHSKRGLKPDKFDVQVCNEPRILNDELIATGCNVTRGPDWVWNDQDGGTGNIGSVLRVGRDGIVLVQWENGRRGTYRFGNYGFFDLKLDPFSPEVTRYHLKKAALTSSVETEPCTKEDQGLASKSSNDKTVEKTKKPILHVAKGKYFRNDIVSNKPSDIDTDGPTYPCTRNQWLWKDDNGQWNQYSREVNARINQSYKRDPNSSVIVTIQDKGYRVVMAKSKQINLATREIAEVKLLKNDSSP</sequence>
<dbReference type="EnsemblMetazoa" id="G12535.1">
    <property type="protein sequence ID" value="G12535.1:cds"/>
    <property type="gene ID" value="G12535"/>
</dbReference>
<dbReference type="SUPFAM" id="SSF117839">
    <property type="entry name" value="WWE domain"/>
    <property type="match status" value="1"/>
</dbReference>
<reference evidence="4" key="1">
    <citation type="submission" date="2022-08" db="UniProtKB">
        <authorList>
            <consortium name="EnsemblMetazoa"/>
        </authorList>
    </citation>
    <scope>IDENTIFICATION</scope>
    <source>
        <strain evidence="4">05x7-T-G4-1.051#20</strain>
    </source>
</reference>
<dbReference type="Pfam" id="PF02825">
    <property type="entry name" value="WWE"/>
    <property type="match status" value="1"/>
</dbReference>
<proteinExistence type="predicted"/>
<dbReference type="GO" id="GO:0046872">
    <property type="term" value="F:metal ion binding"/>
    <property type="evidence" value="ECO:0007669"/>
    <property type="project" value="InterPro"/>
</dbReference>
<dbReference type="InterPro" id="IPR004170">
    <property type="entry name" value="WWE_dom"/>
</dbReference>
<name>A0A8W8I5N5_MAGGI</name>
<accession>A0A8W8I5N5</accession>
<dbReference type="GO" id="GO:0004842">
    <property type="term" value="F:ubiquitin-protein transferase activity"/>
    <property type="evidence" value="ECO:0007669"/>
    <property type="project" value="InterPro"/>
</dbReference>